<feature type="compositionally biased region" description="Polar residues" evidence="1">
    <location>
        <begin position="143"/>
        <end position="161"/>
    </location>
</feature>
<dbReference type="Proteomes" id="UP000186292">
    <property type="component" value="Unassembled WGS sequence"/>
</dbReference>
<dbReference type="EMBL" id="FTOF01000004">
    <property type="protein sequence ID" value="SIS45016.1"/>
    <property type="molecule type" value="Genomic_DNA"/>
</dbReference>
<reference evidence="4" key="1">
    <citation type="submission" date="2017-01" db="EMBL/GenBank/DDBJ databases">
        <authorList>
            <person name="Varghese N."/>
            <person name="Submissions S."/>
        </authorList>
    </citation>
    <scope>NUCLEOTIDE SEQUENCE [LARGE SCALE GENOMIC DNA]</scope>
    <source>
        <strain evidence="4">DSM 44531</strain>
    </source>
</reference>
<accession>A0A1N7J702</accession>
<dbReference type="RefSeq" id="WP_076598985.1">
    <property type="nucleotide sequence ID" value="NZ_CP046976.1"/>
</dbReference>
<feature type="compositionally biased region" description="Polar residues" evidence="1">
    <location>
        <begin position="201"/>
        <end position="220"/>
    </location>
</feature>
<feature type="transmembrane region" description="Helical" evidence="2">
    <location>
        <begin position="231"/>
        <end position="251"/>
    </location>
</feature>
<dbReference type="OrthoDB" id="4398434at2"/>
<feature type="compositionally biased region" description="Low complexity" evidence="1">
    <location>
        <begin position="162"/>
        <end position="200"/>
    </location>
</feature>
<keyword evidence="4" id="KW-1185">Reference proteome</keyword>
<dbReference type="AlphaFoldDB" id="A0A1N7J702"/>
<keyword evidence="2" id="KW-0812">Transmembrane</keyword>
<keyword evidence="2" id="KW-0472">Membrane</keyword>
<evidence type="ECO:0000256" key="2">
    <source>
        <dbReference type="SAM" id="Phobius"/>
    </source>
</evidence>
<evidence type="ECO:0008006" key="5">
    <source>
        <dbReference type="Google" id="ProtNLM"/>
    </source>
</evidence>
<proteinExistence type="predicted"/>
<feature type="region of interest" description="Disordered" evidence="1">
    <location>
        <begin position="79"/>
        <end position="222"/>
    </location>
</feature>
<gene>
    <name evidence="3" type="ORF">SAMN05444817_10478</name>
</gene>
<evidence type="ECO:0000256" key="1">
    <source>
        <dbReference type="SAM" id="MobiDB-lite"/>
    </source>
</evidence>
<evidence type="ECO:0000313" key="3">
    <source>
        <dbReference type="EMBL" id="SIS45016.1"/>
    </source>
</evidence>
<organism evidence="3 4">
    <name type="scientific">Corynebacterium appendicis CIP 107643</name>
    <dbReference type="NCBI Taxonomy" id="1161099"/>
    <lineage>
        <taxon>Bacteria</taxon>
        <taxon>Bacillati</taxon>
        <taxon>Actinomycetota</taxon>
        <taxon>Actinomycetes</taxon>
        <taxon>Mycobacteriales</taxon>
        <taxon>Corynebacteriaceae</taxon>
        <taxon>Corynebacterium</taxon>
    </lineage>
</organism>
<keyword evidence="2" id="KW-1133">Transmembrane helix</keyword>
<evidence type="ECO:0000313" key="4">
    <source>
        <dbReference type="Proteomes" id="UP000186292"/>
    </source>
</evidence>
<sequence length="387" mass="41417">MAHHNFYDSLGLDRGKDAETLGKVIDERLNSRSLSDAARDELQVARRILGDPGRRKMYDTRLDDPTAPTIDVPALRQMAAADPGTAADSSSIAASKPKRKKPKQYFPDTNPNAEAVRPGQAVPGATSAQGAQSTPGAPGAAPNWSSFPTTTNIPVYQGPNTGSFPGQYGFQSQSQPQYGYPSQQNQNTQQTRQTQSTQPTSGDTQVAQSGQSTDPAQSDVATAEKKGASPWLIGAIVLVLLAIAAGGWWLWSNSGEAWNAKEQEMADTFPQIISEQSGQKGWLGMKCTSMAPNSGEDARIRCSDKALGVSVIDYGTEANRDQQLPEGDAEVIGNNVCSARSYKMDGVTPPAYRIAPEGDDAQYLLVVNGGEAESKRMYLNLCEKTRG</sequence>
<protein>
    <recommendedName>
        <fullName evidence="5">DnaJ domain-containing protein</fullName>
    </recommendedName>
</protein>
<feature type="compositionally biased region" description="Polar residues" evidence="1">
    <location>
        <begin position="126"/>
        <end position="135"/>
    </location>
</feature>
<name>A0A1N7J702_9CORY</name>
<dbReference type="STRING" id="1161099.SAMN05444817_10478"/>